<dbReference type="Proteomes" id="UP000192223">
    <property type="component" value="Unplaced"/>
</dbReference>
<evidence type="ECO:0000256" key="4">
    <source>
        <dbReference type="ARBA" id="ARBA00022679"/>
    </source>
</evidence>
<evidence type="ECO:0000256" key="2">
    <source>
        <dbReference type="ARBA" id="ARBA00008661"/>
    </source>
</evidence>
<dbReference type="InParanoid" id="A0A1W4XWQ6"/>
<dbReference type="GO" id="GO:0016757">
    <property type="term" value="F:glycosyltransferase activity"/>
    <property type="evidence" value="ECO:0007669"/>
    <property type="project" value="UniProtKB-KW"/>
</dbReference>
<evidence type="ECO:0000313" key="13">
    <source>
        <dbReference type="RefSeq" id="XP_018336908.1"/>
    </source>
</evidence>
<evidence type="ECO:0000256" key="6">
    <source>
        <dbReference type="ARBA" id="ARBA00022968"/>
    </source>
</evidence>
<name>A0A1W4XWQ6_AGRPL</name>
<keyword evidence="6" id="KW-0735">Signal-anchor</keyword>
<sequence>MFVYIRDHFEFVRAIHDFKSLFGDGPYCEVQDGEQVKGLNPYLKMSGKLRRLLQTFFVAFLAVYTTLLAYQTLSRAGPFNNVISESSKLSNVDYRYLSEDQVGSVVTVSERKLFTTNMVTSATATIRPPTTTLDDVFISVKTTKYYHKSRLNLILKTWFQLAKKQTWFFTDTDDPEFQKRTDGHMINTNCSSSHNRKALCCKMSVEFDTFINSDKKWFCHFDDDNYVNVPRLVRFLGDYNSREDWYLGKPSIQAPLEIISRDKTTQKVKFWFATGGAGFCLSRALALKMVPIASGGKFIGTGEKIRLPDDVTMGYIIEHLLKKPLTVVDQFHSHLEPMKFIRKELLHDQISFSYSRNKDEWNVVKVEGLDVKHDPYRFLSLHCHLFPHYSFCPR</sequence>
<gene>
    <name evidence="13" type="primary">LOC108745264</name>
</gene>
<keyword evidence="3" id="KW-0328">Glycosyltransferase</keyword>
<dbReference type="Gene3D" id="3.90.550.50">
    <property type="match status" value="1"/>
</dbReference>
<feature type="domain" description="Fringe-like glycosyltransferase" evidence="11">
    <location>
        <begin position="130"/>
        <end position="377"/>
    </location>
</feature>
<dbReference type="Pfam" id="PF02434">
    <property type="entry name" value="Fringe"/>
    <property type="match status" value="1"/>
</dbReference>
<dbReference type="AlphaFoldDB" id="A0A1W4XWQ6"/>
<evidence type="ECO:0000256" key="9">
    <source>
        <dbReference type="ARBA" id="ARBA00037847"/>
    </source>
</evidence>
<comment type="subcellular location">
    <subcellularLocation>
        <location evidence="9">Endomembrane system</location>
        <topology evidence="9">Single-pass membrane protein</topology>
    </subcellularLocation>
    <subcellularLocation>
        <location evidence="1">Membrane</location>
        <topology evidence="1">Single-pass type II membrane protein</topology>
    </subcellularLocation>
</comment>
<keyword evidence="8 10" id="KW-0472">Membrane</keyword>
<dbReference type="FunFam" id="3.90.550.50:FF:000035">
    <property type="entry name" value="Fringe glycosyltransferase"/>
    <property type="match status" value="1"/>
</dbReference>
<evidence type="ECO:0000256" key="10">
    <source>
        <dbReference type="SAM" id="Phobius"/>
    </source>
</evidence>
<dbReference type="STRING" id="224129.A0A1W4XWQ6"/>
<dbReference type="GO" id="GO:0016020">
    <property type="term" value="C:membrane"/>
    <property type="evidence" value="ECO:0007669"/>
    <property type="project" value="UniProtKB-SubCell"/>
</dbReference>
<dbReference type="GeneID" id="108745264"/>
<evidence type="ECO:0000256" key="8">
    <source>
        <dbReference type="ARBA" id="ARBA00023136"/>
    </source>
</evidence>
<keyword evidence="12" id="KW-1185">Reference proteome</keyword>
<accession>A0A1W4XWQ6</accession>
<dbReference type="InterPro" id="IPR003378">
    <property type="entry name" value="Fringe-like_glycosylTrfase"/>
</dbReference>
<dbReference type="KEGG" id="apln:108745264"/>
<dbReference type="RefSeq" id="XP_018336908.1">
    <property type="nucleotide sequence ID" value="XM_018481406.2"/>
</dbReference>
<evidence type="ECO:0000256" key="5">
    <source>
        <dbReference type="ARBA" id="ARBA00022692"/>
    </source>
</evidence>
<evidence type="ECO:0000256" key="7">
    <source>
        <dbReference type="ARBA" id="ARBA00022989"/>
    </source>
</evidence>
<evidence type="ECO:0000259" key="11">
    <source>
        <dbReference type="Pfam" id="PF02434"/>
    </source>
</evidence>
<feature type="transmembrane region" description="Helical" evidence="10">
    <location>
        <begin position="52"/>
        <end position="70"/>
    </location>
</feature>
<evidence type="ECO:0000256" key="3">
    <source>
        <dbReference type="ARBA" id="ARBA00022676"/>
    </source>
</evidence>
<keyword evidence="7 10" id="KW-1133">Transmembrane helix</keyword>
<proteinExistence type="inferred from homology"/>
<keyword evidence="4" id="KW-0808">Transferase</keyword>
<dbReference type="OrthoDB" id="8959630at2759"/>
<keyword evidence="5 10" id="KW-0812">Transmembrane</keyword>
<dbReference type="GO" id="GO:0012505">
    <property type="term" value="C:endomembrane system"/>
    <property type="evidence" value="ECO:0007669"/>
    <property type="project" value="UniProtKB-SubCell"/>
</dbReference>
<evidence type="ECO:0000313" key="12">
    <source>
        <dbReference type="Proteomes" id="UP000192223"/>
    </source>
</evidence>
<dbReference type="PANTHER" id="PTHR10811">
    <property type="entry name" value="FRINGE-RELATED"/>
    <property type="match status" value="1"/>
</dbReference>
<comment type="similarity">
    <text evidence="2">Belongs to the glycosyltransferase 31 family.</text>
</comment>
<organism evidence="12 13">
    <name type="scientific">Agrilus planipennis</name>
    <name type="common">Emerald ash borer</name>
    <name type="synonym">Agrilus marcopoli</name>
    <dbReference type="NCBI Taxonomy" id="224129"/>
    <lineage>
        <taxon>Eukaryota</taxon>
        <taxon>Metazoa</taxon>
        <taxon>Ecdysozoa</taxon>
        <taxon>Arthropoda</taxon>
        <taxon>Hexapoda</taxon>
        <taxon>Insecta</taxon>
        <taxon>Pterygota</taxon>
        <taxon>Neoptera</taxon>
        <taxon>Endopterygota</taxon>
        <taxon>Coleoptera</taxon>
        <taxon>Polyphaga</taxon>
        <taxon>Elateriformia</taxon>
        <taxon>Buprestoidea</taxon>
        <taxon>Buprestidae</taxon>
        <taxon>Agrilinae</taxon>
        <taxon>Agrilus</taxon>
    </lineage>
</organism>
<dbReference type="FunCoup" id="A0A1W4XWQ6">
    <property type="interactions" value="175"/>
</dbReference>
<evidence type="ECO:0000256" key="1">
    <source>
        <dbReference type="ARBA" id="ARBA00004606"/>
    </source>
</evidence>
<reference evidence="13" key="1">
    <citation type="submission" date="2025-08" db="UniProtKB">
        <authorList>
            <consortium name="RefSeq"/>
        </authorList>
    </citation>
    <scope>IDENTIFICATION</scope>
    <source>
        <tissue evidence="13">Entire body</tissue>
    </source>
</reference>
<protein>
    <submittedName>
        <fullName evidence="13">Fringe glycosyltransferase</fullName>
    </submittedName>
</protein>